<dbReference type="Gene3D" id="3.40.1440.10">
    <property type="entry name" value="GIY-YIG endonuclease"/>
    <property type="match status" value="1"/>
</dbReference>
<feature type="domain" description="GIY-YIG" evidence="1">
    <location>
        <begin position="1"/>
        <end position="77"/>
    </location>
</feature>
<dbReference type="EMBL" id="CP110226">
    <property type="protein sequence ID" value="UZD24345.1"/>
    <property type="molecule type" value="Genomic_DNA"/>
</dbReference>
<dbReference type="PROSITE" id="PS50164">
    <property type="entry name" value="GIY_YIG"/>
    <property type="match status" value="1"/>
</dbReference>
<sequence length="97" mass="11573">MDFSVYILYSRSLDKFYIGYTANFTERLAYHNSTQNKIWTKRGQPWEVHLLIDRLEKSQALKMEKHLKKMKSRNYLLELKADPSAIDGLMRRFGQSI</sequence>
<evidence type="ECO:0000259" key="1">
    <source>
        <dbReference type="PROSITE" id="PS50164"/>
    </source>
</evidence>
<dbReference type="Pfam" id="PF01541">
    <property type="entry name" value="GIY-YIG"/>
    <property type="match status" value="1"/>
</dbReference>
<dbReference type="InterPro" id="IPR000305">
    <property type="entry name" value="GIY-YIG_endonuc"/>
</dbReference>
<dbReference type="InterPro" id="IPR035901">
    <property type="entry name" value="GIY-YIG_endonuc_sf"/>
</dbReference>
<gene>
    <name evidence="2" type="ORF">OM944_07550</name>
</gene>
<evidence type="ECO:0000313" key="3">
    <source>
        <dbReference type="Proteomes" id="UP001163156"/>
    </source>
</evidence>
<organism evidence="2 3">
    <name type="scientific">Algoriphagus halophytocola</name>
    <dbReference type="NCBI Taxonomy" id="2991499"/>
    <lineage>
        <taxon>Bacteria</taxon>
        <taxon>Pseudomonadati</taxon>
        <taxon>Bacteroidota</taxon>
        <taxon>Cytophagia</taxon>
        <taxon>Cytophagales</taxon>
        <taxon>Cyclobacteriaceae</taxon>
        <taxon>Algoriphagus</taxon>
    </lineage>
</organism>
<protein>
    <submittedName>
        <fullName evidence="2">GIY-YIG nuclease family protein</fullName>
    </submittedName>
</protein>
<evidence type="ECO:0000313" key="2">
    <source>
        <dbReference type="EMBL" id="UZD24345.1"/>
    </source>
</evidence>
<reference evidence="2" key="1">
    <citation type="submission" date="2022-10" db="EMBL/GenBank/DDBJ databases">
        <title>Algoriphagus sp. a novel bacteria isolate from halophytes salicornia europaea.</title>
        <authorList>
            <person name="Peng Y."/>
            <person name="Jiang L."/>
            <person name="Lee J."/>
        </authorList>
    </citation>
    <scope>NUCLEOTIDE SEQUENCE</scope>
    <source>
        <strain evidence="2">TR-M5</strain>
    </source>
</reference>
<name>A0ABY6MKQ3_9BACT</name>
<keyword evidence="3" id="KW-1185">Reference proteome</keyword>
<dbReference type="Proteomes" id="UP001163156">
    <property type="component" value="Chromosome"/>
</dbReference>
<dbReference type="RefSeq" id="WP_264811058.1">
    <property type="nucleotide sequence ID" value="NZ_CP110226.1"/>
</dbReference>
<dbReference type="CDD" id="cd10449">
    <property type="entry name" value="GIY-YIG_SLX1_like"/>
    <property type="match status" value="1"/>
</dbReference>
<accession>A0ABY6MKQ3</accession>
<proteinExistence type="predicted"/>
<dbReference type="SUPFAM" id="SSF82771">
    <property type="entry name" value="GIY-YIG endonuclease"/>
    <property type="match status" value="1"/>
</dbReference>